<feature type="chain" id="PRO_5044871973" evidence="1">
    <location>
        <begin position="18"/>
        <end position="239"/>
    </location>
</feature>
<dbReference type="EMBL" id="CP053881">
    <property type="protein sequence ID" value="QWL64150.1"/>
    <property type="molecule type" value="Genomic_DNA"/>
</dbReference>
<evidence type="ECO:0000256" key="1">
    <source>
        <dbReference type="SAM" id="SignalP"/>
    </source>
</evidence>
<proteinExistence type="predicted"/>
<dbReference type="SUPFAM" id="SSF53850">
    <property type="entry name" value="Periplasmic binding protein-like II"/>
    <property type="match status" value="1"/>
</dbReference>
<dbReference type="Gene3D" id="3.40.190.10">
    <property type="entry name" value="Periplasmic binding protein-like II"/>
    <property type="match status" value="2"/>
</dbReference>
<organism evidence="2 3">
    <name type="scientific">Aeromonas jandaei</name>
    <dbReference type="NCBI Taxonomy" id="650"/>
    <lineage>
        <taxon>Bacteria</taxon>
        <taxon>Pseudomonadati</taxon>
        <taxon>Pseudomonadota</taxon>
        <taxon>Gammaproteobacteria</taxon>
        <taxon>Aeromonadales</taxon>
        <taxon>Aeromonadaceae</taxon>
        <taxon>Aeromonas</taxon>
    </lineage>
</organism>
<evidence type="ECO:0000313" key="2">
    <source>
        <dbReference type="EMBL" id="QWL64150.1"/>
    </source>
</evidence>
<reference evidence="2 3" key="1">
    <citation type="journal article" date="2021" name="Front. Microbiol.">
        <title>Prevalence and Genetic Analysis of Chromosomal mcr-3/7 in Aeromonas From U.S. Animal-Derived Samples.</title>
        <authorList>
            <person name="Wang Y."/>
            <person name="Hou N."/>
            <person name="Rasooly R."/>
            <person name="Gu Y."/>
            <person name="He X."/>
        </authorList>
    </citation>
    <scope>NUCLEOTIDE SEQUENCE [LARGE SCALE GENOMIC DNA]</scope>
    <source>
        <strain evidence="2 3">4608</strain>
    </source>
</reference>
<keyword evidence="1" id="KW-0732">Signal</keyword>
<accession>A0ABD7ES86</accession>
<gene>
    <name evidence="2" type="ORF">HQ399_18800</name>
</gene>
<dbReference type="Proteomes" id="UP000679312">
    <property type="component" value="Chromosome"/>
</dbReference>
<dbReference type="RefSeq" id="WP_215801939.1">
    <property type="nucleotide sequence ID" value="NZ_CP053881.1"/>
</dbReference>
<feature type="signal peptide" evidence="1">
    <location>
        <begin position="1"/>
        <end position="17"/>
    </location>
</feature>
<evidence type="ECO:0000313" key="3">
    <source>
        <dbReference type="Proteomes" id="UP000679312"/>
    </source>
</evidence>
<protein>
    <submittedName>
        <fullName evidence="2">Transporter substrate-binding domain-containing protein</fullName>
    </submittedName>
</protein>
<dbReference type="PANTHER" id="PTHR38834:SF3">
    <property type="entry name" value="SOLUTE-BINDING PROTEIN FAMILY 3_N-TERMINAL DOMAIN-CONTAINING PROTEIN"/>
    <property type="match status" value="1"/>
</dbReference>
<dbReference type="PANTHER" id="PTHR38834">
    <property type="entry name" value="PERIPLASMIC SUBSTRATE BINDING PROTEIN FAMILY 3"/>
    <property type="match status" value="1"/>
</dbReference>
<name>A0ABD7ES86_AERJA</name>
<dbReference type="AlphaFoldDB" id="A0ABD7ES86"/>
<sequence>MRWMVLPWLLLSLSLSAQPGLTLLSHDLPPFTESRDGKLDGLAIRLVQQVQHELGSDYPVRLYPLKRALALTQVEPGYALFVVQRIPEREALFKWVGPLFINRVFIYQAPGSARPLTELAQLRQLPRVGVVLGNADDVRLTHEGYTNLVRYKTVTEAIERLMLGKIDALPMAERVMDATLDKMGLSRHSVASSGVLLHEAGLYIAFSRATDDGEIARWQRALDKVRAIDGRAGEPTHHH</sequence>